<keyword evidence="5" id="KW-1185">Reference proteome</keyword>
<dbReference type="KEGG" id="bbae:FRD01_23430"/>
<dbReference type="InterPro" id="IPR024038">
    <property type="entry name" value="MYXO-CTERM"/>
</dbReference>
<feature type="signal peptide" evidence="2">
    <location>
        <begin position="1"/>
        <end position="24"/>
    </location>
</feature>
<dbReference type="RefSeq" id="WP_146963547.1">
    <property type="nucleotide sequence ID" value="NZ_CP042467.1"/>
</dbReference>
<dbReference type="EMBL" id="CP042467">
    <property type="protein sequence ID" value="QED30131.1"/>
    <property type="molecule type" value="Genomic_DNA"/>
</dbReference>
<keyword evidence="2" id="KW-0732">Signal</keyword>
<sequence length="232" mass="24698">MALSQRYCALILLGAAFGWSEAEARDFRVDQIPHGSKFGCTSCHQTASGGGNFTPFGSATVSALGEGLVSQADIDWSRLASLDSDRDGFTNGEELGDPDGFWEIGDPDPPGTFTHPGNDRLHPPSSCGDGRVTPPEECDGENFDRRTCVTLGLDDGVLVCNEDCSLDRSGCGASGMEPAETDMGQPEVDMGFEVDQEGDEGCSSVGGSASWVLLLFFGLLGRRSRYKKRPRS</sequence>
<feature type="domain" description="Temptin Cys/Cys disulfide" evidence="3">
    <location>
        <begin position="29"/>
        <end position="117"/>
    </location>
</feature>
<accession>A0A5B8XY49</accession>
<protein>
    <recommendedName>
        <fullName evidence="3">Temptin Cys/Cys disulfide domain-containing protein</fullName>
    </recommendedName>
</protein>
<dbReference type="OrthoDB" id="5512030at2"/>
<evidence type="ECO:0000256" key="1">
    <source>
        <dbReference type="SAM" id="MobiDB-lite"/>
    </source>
</evidence>
<organism evidence="4 5">
    <name type="scientific">Microvenator marinus</name>
    <dbReference type="NCBI Taxonomy" id="2600177"/>
    <lineage>
        <taxon>Bacteria</taxon>
        <taxon>Deltaproteobacteria</taxon>
        <taxon>Bradymonadales</taxon>
        <taxon>Microvenatoraceae</taxon>
        <taxon>Microvenator</taxon>
    </lineage>
</organism>
<dbReference type="Proteomes" id="UP000321595">
    <property type="component" value="Chromosome"/>
</dbReference>
<feature type="region of interest" description="Disordered" evidence="1">
    <location>
        <begin position="107"/>
        <end position="139"/>
    </location>
</feature>
<evidence type="ECO:0000256" key="2">
    <source>
        <dbReference type="SAM" id="SignalP"/>
    </source>
</evidence>
<gene>
    <name evidence="4" type="ORF">FRD01_23430</name>
</gene>
<evidence type="ECO:0000259" key="3">
    <source>
        <dbReference type="Pfam" id="PF24784"/>
    </source>
</evidence>
<dbReference type="AlphaFoldDB" id="A0A5B8XY49"/>
<name>A0A5B8XY49_9DELT</name>
<dbReference type="NCBIfam" id="TIGR03901">
    <property type="entry name" value="MYXO-CTERM"/>
    <property type="match status" value="1"/>
</dbReference>
<dbReference type="Pfam" id="PF24784">
    <property type="entry name" value="Temptin_C"/>
    <property type="match status" value="1"/>
</dbReference>
<evidence type="ECO:0000313" key="5">
    <source>
        <dbReference type="Proteomes" id="UP000321595"/>
    </source>
</evidence>
<dbReference type="InterPro" id="IPR057626">
    <property type="entry name" value="S-S_Temptin"/>
</dbReference>
<feature type="chain" id="PRO_5023042980" description="Temptin Cys/Cys disulfide domain-containing protein" evidence="2">
    <location>
        <begin position="25"/>
        <end position="232"/>
    </location>
</feature>
<proteinExistence type="predicted"/>
<evidence type="ECO:0000313" key="4">
    <source>
        <dbReference type="EMBL" id="QED30131.1"/>
    </source>
</evidence>
<reference evidence="4 5" key="1">
    <citation type="submission" date="2019-08" db="EMBL/GenBank/DDBJ databases">
        <authorList>
            <person name="Liang Q."/>
        </authorList>
    </citation>
    <scope>NUCLEOTIDE SEQUENCE [LARGE SCALE GENOMIC DNA]</scope>
    <source>
        <strain evidence="4 5">V1718</strain>
    </source>
</reference>